<evidence type="ECO:0000259" key="3">
    <source>
        <dbReference type="PROSITE" id="PS50893"/>
    </source>
</evidence>
<comment type="caution">
    <text evidence="4">The sequence shown here is derived from an EMBL/GenBank/DDBJ whole genome shotgun (WGS) entry which is preliminary data.</text>
</comment>
<dbReference type="GO" id="GO:0005524">
    <property type="term" value="F:ATP binding"/>
    <property type="evidence" value="ECO:0007669"/>
    <property type="project" value="UniProtKB-KW"/>
</dbReference>
<dbReference type="PANTHER" id="PTHR43158:SF10">
    <property type="entry name" value="ABC TRANSPORTER ATP-BINDING PROTEIN YTRB"/>
    <property type="match status" value="1"/>
</dbReference>
<proteinExistence type="predicted"/>
<name>A0ABS0F0C1_9BACL</name>
<evidence type="ECO:0000256" key="1">
    <source>
        <dbReference type="ARBA" id="ARBA00022741"/>
    </source>
</evidence>
<keyword evidence="1" id="KW-0547">Nucleotide-binding</keyword>
<evidence type="ECO:0000256" key="2">
    <source>
        <dbReference type="ARBA" id="ARBA00022840"/>
    </source>
</evidence>
<gene>
    <name evidence="4" type="ORF">IW967_02365</name>
</gene>
<sequence length="306" mass="34368">MEAILSVRELKKRIGNHLALSAATFSADEGSVHAILGANGSGKTTLLRVLAGLYRPDAGEIAWIGSRIAPWDQPEWRAAMARVDPVISLPTRFHLDDWGRYAARTYPRFDADRFHKLVRSLELPTDERIRRFSLGMRMQAKLALALAMRPRLLLLDEPTTGLDPVVQRQIWQWLLGEAADAGSTILLATHDLDAMERLADSATVMFKGRSVWSGQLENAKESFVKISVRTEGKHALDAEGWALTWERDSGDRWSAMVERNALPQLMAKLRDAGAEPAVLQERLPLEEWFRSLMRKEGYARDIDGTT</sequence>
<accession>A0ABS0F0C1</accession>
<protein>
    <submittedName>
        <fullName evidence="4">ABC transporter ATP-binding protein</fullName>
    </submittedName>
</protein>
<dbReference type="InterPro" id="IPR003439">
    <property type="entry name" value="ABC_transporter-like_ATP-bd"/>
</dbReference>
<evidence type="ECO:0000313" key="4">
    <source>
        <dbReference type="EMBL" id="MBF8376721.1"/>
    </source>
</evidence>
<keyword evidence="5" id="KW-1185">Reference proteome</keyword>
<organism evidence="4 5">
    <name type="scientific">Alicyclobacillus mali</name>
    <name type="common">ex Roth et al. 2021</name>
    <dbReference type="NCBI Taxonomy" id="1123961"/>
    <lineage>
        <taxon>Bacteria</taxon>
        <taxon>Bacillati</taxon>
        <taxon>Bacillota</taxon>
        <taxon>Bacilli</taxon>
        <taxon>Bacillales</taxon>
        <taxon>Alicyclobacillaceae</taxon>
        <taxon>Alicyclobacillus</taxon>
    </lineage>
</organism>
<dbReference type="RefSeq" id="WP_195867001.1">
    <property type="nucleotide sequence ID" value="NZ_JADPKZ010000025.1"/>
</dbReference>
<dbReference type="PROSITE" id="PS50893">
    <property type="entry name" value="ABC_TRANSPORTER_2"/>
    <property type="match status" value="1"/>
</dbReference>
<dbReference type="EMBL" id="JADPKZ010000025">
    <property type="protein sequence ID" value="MBF8376721.1"/>
    <property type="molecule type" value="Genomic_DNA"/>
</dbReference>
<dbReference type="PANTHER" id="PTHR43158">
    <property type="entry name" value="SKFA PEPTIDE EXPORT ATP-BINDING PROTEIN SKFE"/>
    <property type="match status" value="1"/>
</dbReference>
<dbReference type="Proteomes" id="UP000642910">
    <property type="component" value="Unassembled WGS sequence"/>
</dbReference>
<dbReference type="SUPFAM" id="SSF52540">
    <property type="entry name" value="P-loop containing nucleoside triphosphate hydrolases"/>
    <property type="match status" value="1"/>
</dbReference>
<evidence type="ECO:0000313" key="5">
    <source>
        <dbReference type="Proteomes" id="UP000642910"/>
    </source>
</evidence>
<keyword evidence="2 4" id="KW-0067">ATP-binding</keyword>
<reference evidence="4 5" key="1">
    <citation type="submission" date="2020-11" db="EMBL/GenBank/DDBJ databases">
        <title>Genomic insight of Alicyclobacillus mali FL 18 reveals a new arsenic-resistant strain, with potential in environmental biotechnology.</title>
        <authorList>
            <person name="Fiorentino G."/>
            <person name="Gallo G."/>
            <person name="Aulitto M."/>
        </authorList>
    </citation>
    <scope>NUCLEOTIDE SEQUENCE [LARGE SCALE GENOMIC DNA]</scope>
    <source>
        <strain evidence="4 5">FL 18</strain>
    </source>
</reference>
<feature type="domain" description="ABC transporter" evidence="3">
    <location>
        <begin position="5"/>
        <end position="232"/>
    </location>
</feature>
<dbReference type="InterPro" id="IPR003593">
    <property type="entry name" value="AAA+_ATPase"/>
</dbReference>
<dbReference type="SMART" id="SM00382">
    <property type="entry name" value="AAA"/>
    <property type="match status" value="1"/>
</dbReference>
<dbReference type="Pfam" id="PF00005">
    <property type="entry name" value="ABC_tran"/>
    <property type="match status" value="1"/>
</dbReference>
<dbReference type="CDD" id="cd03230">
    <property type="entry name" value="ABC_DR_subfamily_A"/>
    <property type="match status" value="1"/>
</dbReference>
<dbReference type="Gene3D" id="3.40.50.300">
    <property type="entry name" value="P-loop containing nucleotide triphosphate hydrolases"/>
    <property type="match status" value="1"/>
</dbReference>
<dbReference type="InterPro" id="IPR027417">
    <property type="entry name" value="P-loop_NTPase"/>
</dbReference>